<feature type="compositionally biased region" description="Polar residues" evidence="1">
    <location>
        <begin position="279"/>
        <end position="293"/>
    </location>
</feature>
<evidence type="ECO:0000313" key="3">
    <source>
        <dbReference type="EMBL" id="VDN02169.1"/>
    </source>
</evidence>
<feature type="region of interest" description="Disordered" evidence="1">
    <location>
        <begin position="160"/>
        <end position="179"/>
    </location>
</feature>
<accession>A0A0N5CX76</accession>
<feature type="compositionally biased region" description="Low complexity" evidence="1">
    <location>
        <begin position="160"/>
        <end position="171"/>
    </location>
</feature>
<dbReference type="Proteomes" id="UP000276776">
    <property type="component" value="Unassembled WGS sequence"/>
</dbReference>
<feature type="compositionally biased region" description="Polar residues" evidence="1">
    <location>
        <begin position="238"/>
        <end position="255"/>
    </location>
</feature>
<protein>
    <submittedName>
        <fullName evidence="5">Ground-like domain-containing protein</fullName>
    </submittedName>
</protein>
<reference evidence="3 4" key="2">
    <citation type="submission" date="2018-11" db="EMBL/GenBank/DDBJ databases">
        <authorList>
            <consortium name="Pathogen Informatics"/>
        </authorList>
    </citation>
    <scope>NUCLEOTIDE SEQUENCE [LARGE SCALE GENOMIC DNA]</scope>
</reference>
<dbReference type="PROSITE" id="PS51257">
    <property type="entry name" value="PROKAR_LIPOPROTEIN"/>
    <property type="match status" value="1"/>
</dbReference>
<gene>
    <name evidence="3" type="ORF">TCLT_LOCUS4977</name>
</gene>
<keyword evidence="4" id="KW-1185">Reference proteome</keyword>
<evidence type="ECO:0000259" key="2">
    <source>
        <dbReference type="Pfam" id="PF04155"/>
    </source>
</evidence>
<organism evidence="5">
    <name type="scientific">Thelazia callipaeda</name>
    <name type="common">Oriental eyeworm</name>
    <name type="synonym">Parasitic nematode</name>
    <dbReference type="NCBI Taxonomy" id="103827"/>
    <lineage>
        <taxon>Eukaryota</taxon>
        <taxon>Metazoa</taxon>
        <taxon>Ecdysozoa</taxon>
        <taxon>Nematoda</taxon>
        <taxon>Chromadorea</taxon>
        <taxon>Rhabditida</taxon>
        <taxon>Spirurina</taxon>
        <taxon>Spiruromorpha</taxon>
        <taxon>Thelazioidea</taxon>
        <taxon>Thelaziidae</taxon>
        <taxon>Thelazia</taxon>
    </lineage>
</organism>
<dbReference type="InterPro" id="IPR007284">
    <property type="entry name" value="Ground-like_dom"/>
</dbReference>
<evidence type="ECO:0000256" key="1">
    <source>
        <dbReference type="SAM" id="MobiDB-lite"/>
    </source>
</evidence>
<dbReference type="WBParaSite" id="TCLT_0000498801-mRNA-1">
    <property type="protein sequence ID" value="TCLT_0000498801-mRNA-1"/>
    <property type="gene ID" value="TCLT_0000498801"/>
</dbReference>
<dbReference type="AlphaFoldDB" id="A0A0N5CX76"/>
<proteinExistence type="predicted"/>
<sequence>MHRLNFAVPICYGGYSSLGGSGCSGGGCGGGGNYAAPPIAGPPPPPSSIGAGGAYLAQPQPITYVSSGSGAQQPYGTTGNTGSTFQWLCTVYPKNYECIIQCATGYSAVATGYNAKVAMRPEISIGDSVQSVAMPPVNIPEQTLLSSAGGQYKENVALPAQQFQPPAQPRASTSGSEEAKLLQVKPVDNAYEEIISDHEGRRPVGAIRGDYSSVPSNSEASIGTLSRAGSDTAIGSGESANYQESGGAGQNSISVQPMPEMKYSQAKESQLVQPKPAASQESYQGQDLSSSGKEITDGASEVSNSVSFAGYDDYISGTEVGYEEDRGSVVDSRVVDSPEGQSAIYQENPPSSGYQVDDYKQGNVAQPTIPVAERLPPVSSIDRELASNNGKDRNAIIDQTSVESDGLTCNDEDLKNIVEAALTEHQDNLDAARKIESEASRRFGGRFNSIVSDSEFAYVNWYGKRNCQLQVHGRHSLTWED</sequence>
<feature type="compositionally biased region" description="Polar residues" evidence="1">
    <location>
        <begin position="213"/>
        <end position="229"/>
    </location>
</feature>
<name>A0A0N5CX76_THECL</name>
<evidence type="ECO:0000313" key="4">
    <source>
        <dbReference type="Proteomes" id="UP000276776"/>
    </source>
</evidence>
<dbReference type="OrthoDB" id="5873773at2759"/>
<dbReference type="STRING" id="103827.A0A0N5CX76"/>
<reference evidence="5" key="1">
    <citation type="submission" date="2016-04" db="UniProtKB">
        <authorList>
            <consortium name="WormBaseParasite"/>
        </authorList>
    </citation>
    <scope>IDENTIFICATION</scope>
</reference>
<evidence type="ECO:0000313" key="5">
    <source>
        <dbReference type="WBParaSite" id="TCLT_0000498801-mRNA-1"/>
    </source>
</evidence>
<dbReference type="EMBL" id="UYYF01004314">
    <property type="protein sequence ID" value="VDN02169.1"/>
    <property type="molecule type" value="Genomic_DNA"/>
</dbReference>
<feature type="region of interest" description="Disordered" evidence="1">
    <location>
        <begin position="201"/>
        <end position="299"/>
    </location>
</feature>
<feature type="domain" description="Ground-like" evidence="2">
    <location>
        <begin position="407"/>
        <end position="479"/>
    </location>
</feature>
<dbReference type="Pfam" id="PF04155">
    <property type="entry name" value="Ground-like"/>
    <property type="match status" value="1"/>
</dbReference>